<feature type="region of interest" description="Disordered" evidence="1">
    <location>
        <begin position="68"/>
        <end position="90"/>
    </location>
</feature>
<evidence type="ECO:0000313" key="3">
    <source>
        <dbReference type="EMBL" id="USP80092.1"/>
    </source>
</evidence>
<dbReference type="EMBL" id="CP089278">
    <property type="protein sequence ID" value="USP80092.1"/>
    <property type="molecule type" value="Genomic_DNA"/>
</dbReference>
<accession>A0A9Q9DUR6</accession>
<reference evidence="3" key="1">
    <citation type="submission" date="2021-12" db="EMBL/GenBank/DDBJ databases">
        <title>Curvularia clavata genome.</title>
        <authorList>
            <person name="Cao Y."/>
        </authorList>
    </citation>
    <scope>NUCLEOTIDE SEQUENCE</scope>
    <source>
        <strain evidence="3">Yc1106</strain>
    </source>
</reference>
<name>A0A9Q9DUR6_CURCL</name>
<evidence type="ECO:0000313" key="4">
    <source>
        <dbReference type="Proteomes" id="UP001056012"/>
    </source>
</evidence>
<keyword evidence="2" id="KW-1133">Transmembrane helix</keyword>
<keyword evidence="2" id="KW-0812">Transmembrane</keyword>
<dbReference type="OrthoDB" id="497541at2759"/>
<evidence type="ECO:0000256" key="2">
    <source>
        <dbReference type="SAM" id="Phobius"/>
    </source>
</evidence>
<feature type="transmembrane region" description="Helical" evidence="2">
    <location>
        <begin position="43"/>
        <end position="62"/>
    </location>
</feature>
<gene>
    <name evidence="3" type="ORF">yc1106_07366</name>
</gene>
<dbReference type="VEuPathDB" id="FungiDB:yc1106_07366"/>
<protein>
    <submittedName>
        <fullName evidence="3">Uncharacterized protein</fullName>
    </submittedName>
</protein>
<keyword evidence="4" id="KW-1185">Reference proteome</keyword>
<dbReference type="InterPro" id="IPR021848">
    <property type="entry name" value="HODM_asu-like"/>
</dbReference>
<dbReference type="AlphaFoldDB" id="A0A9Q9DUR6"/>
<proteinExistence type="predicted"/>
<dbReference type="Pfam" id="PF11927">
    <property type="entry name" value="HODM_asu-like"/>
    <property type="match status" value="1"/>
</dbReference>
<keyword evidence="2" id="KW-0472">Membrane</keyword>
<evidence type="ECO:0000256" key="1">
    <source>
        <dbReference type="SAM" id="MobiDB-lite"/>
    </source>
</evidence>
<sequence>MSSLVARLEERTRVAAQSARHYCTKTQGELRMALRDTTLSPKASLYIGLVIVTCIWLAIAFTRHVRSRRARRNSTRPSTPNLEKRSPLRAPERQFGEWRPHPFIRPQASPYPNWSLTETKPLPYRPFRYGPKYNITMGLRSMHWDEWIELDNEYLRYHSLKASRIASRGDKCIKTAPQAWDAAVELLEELAAYLPERYPSLFGKTLEGFLKNLATNEMFDVQRLERNGEREDPMALCARLVQDDLAIMMEGADGQYYLLAGAILLPGFWRLQDKFGMGLSEIHTSGDVPGFKEKLEKGMMNFFRRIQPPSPMLRNNYFIQVDDGLAWSESIGSEDATAEGEVGWFTAEKNKAIEHHYFRSERQSLRRLPRSGGVVFTIRTYMHPITSLAQEPYVPGRLASAVRSWGDDVSRYKGKERYGEVLLEYLDRMDAEQKERGIIEEGAERTETGYPF</sequence>
<dbReference type="Proteomes" id="UP001056012">
    <property type="component" value="Chromosome 5"/>
</dbReference>
<organism evidence="3 4">
    <name type="scientific">Curvularia clavata</name>
    <dbReference type="NCBI Taxonomy" id="95742"/>
    <lineage>
        <taxon>Eukaryota</taxon>
        <taxon>Fungi</taxon>
        <taxon>Dikarya</taxon>
        <taxon>Ascomycota</taxon>
        <taxon>Pezizomycotina</taxon>
        <taxon>Dothideomycetes</taxon>
        <taxon>Pleosporomycetidae</taxon>
        <taxon>Pleosporales</taxon>
        <taxon>Pleosporineae</taxon>
        <taxon>Pleosporaceae</taxon>
        <taxon>Curvularia</taxon>
    </lineage>
</organism>